<dbReference type="Proteomes" id="UP000434172">
    <property type="component" value="Unassembled WGS sequence"/>
</dbReference>
<feature type="region of interest" description="Disordered" evidence="5">
    <location>
        <begin position="544"/>
        <end position="579"/>
    </location>
</feature>
<feature type="signal peptide" evidence="7">
    <location>
        <begin position="1"/>
        <end position="26"/>
    </location>
</feature>
<keyword evidence="2 6" id="KW-0812">Transmembrane</keyword>
<reference evidence="9 10" key="1">
    <citation type="submission" date="2019-12" db="EMBL/GenBank/DDBJ databases">
        <title>A genome sequence resource for the geographically widespread anthracnose pathogen Colletotrichum asianum.</title>
        <authorList>
            <person name="Meng Y."/>
        </authorList>
    </citation>
    <scope>NUCLEOTIDE SEQUENCE [LARGE SCALE GENOMIC DNA]</scope>
    <source>
        <strain evidence="9 10">ICMP 18580</strain>
    </source>
</reference>
<keyword evidence="9" id="KW-0378">Hydrolase</keyword>
<keyword evidence="4 6" id="KW-0472">Membrane</keyword>
<dbReference type="PROSITE" id="PS51767">
    <property type="entry name" value="PEPTIDASE_A1"/>
    <property type="match status" value="1"/>
</dbReference>
<dbReference type="GO" id="GO:0071944">
    <property type="term" value="C:cell periphery"/>
    <property type="evidence" value="ECO:0007669"/>
    <property type="project" value="UniProtKB-ARBA"/>
</dbReference>
<evidence type="ECO:0000256" key="6">
    <source>
        <dbReference type="SAM" id="Phobius"/>
    </source>
</evidence>
<evidence type="ECO:0000256" key="7">
    <source>
        <dbReference type="SAM" id="SignalP"/>
    </source>
</evidence>
<evidence type="ECO:0000256" key="1">
    <source>
        <dbReference type="ARBA" id="ARBA00004167"/>
    </source>
</evidence>
<feature type="domain" description="Peptidase A1" evidence="8">
    <location>
        <begin position="48"/>
        <end position="424"/>
    </location>
</feature>
<evidence type="ECO:0000313" key="10">
    <source>
        <dbReference type="Proteomes" id="UP000434172"/>
    </source>
</evidence>
<dbReference type="InterPro" id="IPR051694">
    <property type="entry name" value="Immunoregulatory_rcpt-like"/>
</dbReference>
<evidence type="ECO:0000256" key="5">
    <source>
        <dbReference type="SAM" id="MobiDB-lite"/>
    </source>
</evidence>
<dbReference type="InterPro" id="IPR021109">
    <property type="entry name" value="Peptidase_aspartic_dom_sf"/>
</dbReference>
<dbReference type="GO" id="GO:0008233">
    <property type="term" value="F:peptidase activity"/>
    <property type="evidence" value="ECO:0007669"/>
    <property type="project" value="UniProtKB-KW"/>
</dbReference>
<dbReference type="GO" id="GO:0006508">
    <property type="term" value="P:proteolysis"/>
    <property type="evidence" value="ECO:0007669"/>
    <property type="project" value="UniProtKB-KW"/>
</dbReference>
<gene>
    <name evidence="9" type="ORF">GQ607_006289</name>
</gene>
<feature type="compositionally biased region" description="Polar residues" evidence="5">
    <location>
        <begin position="469"/>
        <end position="486"/>
    </location>
</feature>
<name>A0A8H3WG62_9PEZI</name>
<accession>A0A8H3WG62</accession>
<protein>
    <submittedName>
        <fullName evidence="9">Eukaryotic aspartyl protease</fullName>
    </submittedName>
</protein>
<comment type="caution">
    <text evidence="9">The sequence shown here is derived from an EMBL/GenBank/DDBJ whole genome shotgun (WGS) entry which is preliminary data.</text>
</comment>
<proteinExistence type="predicted"/>
<evidence type="ECO:0000259" key="8">
    <source>
        <dbReference type="PROSITE" id="PS51767"/>
    </source>
</evidence>
<evidence type="ECO:0000256" key="3">
    <source>
        <dbReference type="ARBA" id="ARBA00022989"/>
    </source>
</evidence>
<dbReference type="SUPFAM" id="SSF50630">
    <property type="entry name" value="Acid proteases"/>
    <property type="match status" value="1"/>
</dbReference>
<keyword evidence="7" id="KW-0732">Signal</keyword>
<sequence>MKPSFRGSSAAFYFWLIHHLTTLTQAASSAPFEATWSSATFGPDGPWQAVEVNVGENSKVALYPGHTFQSLVISTDYCKLNSSNGCYASKAGTYNRAQAFQDGTGSASGIQYKPPLHEWMAGMDVRGTLPTSWVDSIALKSAASSGPTHQVENVSLTLVESQMIAYPGGTWYPAFVGCLGTGAAATVNQSFTTSSYPINASLIPGALWFNDKIPSNSFSMHIGSVSSQMAGSLWFGGYDQNRLIGDVLVADEDFVRSPITLKDIAIDVIQGVSPFDFTAKSGLLAAGNTSIANGLPVAVDGCSPYLTLPRSTCDNIAANLPMTFNADLGLYIWDTDSTKYRQIVSSASALSFTFLSDSNTKTTTVRVPFYHLNLTLSEPLVDSPMQYFPCFTGGPGTYNLGRAFLQDAFLGANWGQSKWWLGQAPGPNIQLSPSVIEITEDDVSIKSGSNDWERSWEGAWKALTEDEANGTTTVEPPVQSGVSSNDGQKEDSAVLSTGAKVGIGLGCSVAALAGLGALVFFYYRRRKARAVILDQTVMAEYQKGPAEMHGSSPSDMTPMSELESRPVPKQASHDPVELP</sequence>
<feature type="compositionally biased region" description="Basic and acidic residues" evidence="5">
    <location>
        <begin position="562"/>
        <end position="579"/>
    </location>
</feature>
<dbReference type="GO" id="GO:0016020">
    <property type="term" value="C:membrane"/>
    <property type="evidence" value="ECO:0007669"/>
    <property type="project" value="UniProtKB-SubCell"/>
</dbReference>
<dbReference type="AlphaFoldDB" id="A0A8H3WG62"/>
<keyword evidence="10" id="KW-1185">Reference proteome</keyword>
<feature type="region of interest" description="Disordered" evidence="5">
    <location>
        <begin position="467"/>
        <end position="490"/>
    </location>
</feature>
<dbReference type="PANTHER" id="PTHR15549:SF26">
    <property type="entry name" value="AXIAL BUDDING PATTERN PROTEIN 2-RELATED"/>
    <property type="match status" value="1"/>
</dbReference>
<dbReference type="Pfam" id="PF00026">
    <property type="entry name" value="Asp"/>
    <property type="match status" value="1"/>
</dbReference>
<keyword evidence="3 6" id="KW-1133">Transmembrane helix</keyword>
<comment type="subcellular location">
    <subcellularLocation>
        <location evidence="1">Membrane</location>
        <topology evidence="1">Single-pass membrane protein</topology>
    </subcellularLocation>
</comment>
<evidence type="ECO:0000256" key="4">
    <source>
        <dbReference type="ARBA" id="ARBA00023136"/>
    </source>
</evidence>
<dbReference type="Gene3D" id="2.40.70.10">
    <property type="entry name" value="Acid Proteases"/>
    <property type="match status" value="1"/>
</dbReference>
<dbReference type="EMBL" id="WOWK01000030">
    <property type="protein sequence ID" value="KAF0326389.1"/>
    <property type="molecule type" value="Genomic_DNA"/>
</dbReference>
<feature type="chain" id="PRO_5034299557" evidence="7">
    <location>
        <begin position="27"/>
        <end position="579"/>
    </location>
</feature>
<dbReference type="OrthoDB" id="4074350at2759"/>
<evidence type="ECO:0000313" key="9">
    <source>
        <dbReference type="EMBL" id="KAF0326389.1"/>
    </source>
</evidence>
<keyword evidence="9" id="KW-0645">Protease</keyword>
<evidence type="ECO:0000256" key="2">
    <source>
        <dbReference type="ARBA" id="ARBA00022692"/>
    </source>
</evidence>
<dbReference type="PANTHER" id="PTHR15549">
    <property type="entry name" value="PAIRED IMMUNOGLOBULIN-LIKE TYPE 2 RECEPTOR"/>
    <property type="match status" value="1"/>
</dbReference>
<dbReference type="InterPro" id="IPR033121">
    <property type="entry name" value="PEPTIDASE_A1"/>
</dbReference>
<organism evidence="9 10">
    <name type="scientific">Colletotrichum asianum</name>
    <dbReference type="NCBI Taxonomy" id="702518"/>
    <lineage>
        <taxon>Eukaryota</taxon>
        <taxon>Fungi</taxon>
        <taxon>Dikarya</taxon>
        <taxon>Ascomycota</taxon>
        <taxon>Pezizomycotina</taxon>
        <taxon>Sordariomycetes</taxon>
        <taxon>Hypocreomycetidae</taxon>
        <taxon>Glomerellales</taxon>
        <taxon>Glomerellaceae</taxon>
        <taxon>Colletotrichum</taxon>
        <taxon>Colletotrichum gloeosporioides species complex</taxon>
    </lineage>
</organism>
<feature type="transmembrane region" description="Helical" evidence="6">
    <location>
        <begin position="501"/>
        <end position="523"/>
    </location>
</feature>